<dbReference type="EMBL" id="LBMM01001256">
    <property type="protein sequence ID" value="KMQ96633.1"/>
    <property type="molecule type" value="Genomic_DNA"/>
</dbReference>
<evidence type="ECO:0000256" key="7">
    <source>
        <dbReference type="HAMAP-Rule" id="MF_03222"/>
    </source>
</evidence>
<dbReference type="FunFam" id="3.40.50.261:FF:000005">
    <property type="entry name" value="Succinate--CoA ligase [ADP-forming] subunit alpha, mitochondrial"/>
    <property type="match status" value="1"/>
</dbReference>
<name>A0A0J7L210_LASNI</name>
<dbReference type="SUPFAM" id="SSF52210">
    <property type="entry name" value="Succinyl-CoA synthetase domains"/>
    <property type="match status" value="1"/>
</dbReference>
<comment type="catalytic activity">
    <reaction evidence="7">
        <text>succinate + ATP + CoA = succinyl-CoA + ADP + phosphate</text>
        <dbReference type="Rhea" id="RHEA:17661"/>
        <dbReference type="ChEBI" id="CHEBI:30031"/>
        <dbReference type="ChEBI" id="CHEBI:30616"/>
        <dbReference type="ChEBI" id="CHEBI:43474"/>
        <dbReference type="ChEBI" id="CHEBI:57287"/>
        <dbReference type="ChEBI" id="CHEBI:57292"/>
        <dbReference type="ChEBI" id="CHEBI:456216"/>
        <dbReference type="EC" id="6.2.1.5"/>
    </reaction>
</comment>
<evidence type="ECO:0000256" key="5">
    <source>
        <dbReference type="ARBA" id="ARBA00054246"/>
    </source>
</evidence>
<comment type="pathway">
    <text evidence="1 7">Carbohydrate metabolism; tricarboxylic acid cycle; succinate from succinyl-CoA (ligase route): step 1/1.</text>
</comment>
<dbReference type="SUPFAM" id="SSF117289">
    <property type="entry name" value="Nucleoporin domain"/>
    <property type="match status" value="1"/>
</dbReference>
<dbReference type="InterPro" id="IPR015943">
    <property type="entry name" value="WD40/YVTN_repeat-like_dom_sf"/>
</dbReference>
<evidence type="ECO:0000256" key="9">
    <source>
        <dbReference type="SAM" id="MobiDB-lite"/>
    </source>
</evidence>
<dbReference type="Proteomes" id="UP000036403">
    <property type="component" value="Unassembled WGS sequence"/>
</dbReference>
<feature type="binding site" evidence="7">
    <location>
        <begin position="49"/>
        <end position="52"/>
    </location>
    <ligand>
        <name>CoA</name>
        <dbReference type="ChEBI" id="CHEBI:57287"/>
    </ligand>
</feature>
<organism evidence="11 12">
    <name type="scientific">Lasius niger</name>
    <name type="common">Black garden ant</name>
    <dbReference type="NCBI Taxonomy" id="67767"/>
    <lineage>
        <taxon>Eukaryota</taxon>
        <taxon>Metazoa</taxon>
        <taxon>Ecdysozoa</taxon>
        <taxon>Arthropoda</taxon>
        <taxon>Hexapoda</taxon>
        <taxon>Insecta</taxon>
        <taxon>Pterygota</taxon>
        <taxon>Neoptera</taxon>
        <taxon>Endopterygota</taxon>
        <taxon>Hymenoptera</taxon>
        <taxon>Apocrita</taxon>
        <taxon>Aculeata</taxon>
        <taxon>Formicoidea</taxon>
        <taxon>Formicidae</taxon>
        <taxon>Formicinae</taxon>
        <taxon>Lasius</taxon>
        <taxon>Lasius</taxon>
    </lineage>
</organism>
<evidence type="ECO:0000313" key="11">
    <source>
        <dbReference type="EMBL" id="KMQ96633.1"/>
    </source>
</evidence>
<dbReference type="InterPro" id="IPR016102">
    <property type="entry name" value="Succinyl-CoA_synth-like"/>
</dbReference>
<dbReference type="EC" id="6.2.1.4" evidence="7"/>
<dbReference type="Gene3D" id="3.40.50.720">
    <property type="entry name" value="NAD(P)-binding Rossmann-like Domain"/>
    <property type="match status" value="1"/>
</dbReference>
<dbReference type="NCBIfam" id="TIGR01019">
    <property type="entry name" value="sucCoAalpha"/>
    <property type="match status" value="1"/>
</dbReference>
<keyword evidence="2 7" id="KW-0816">Tricarboxylic acid cycle</keyword>
<dbReference type="PaxDb" id="67767-A0A0J7L210"/>
<evidence type="ECO:0000256" key="8">
    <source>
        <dbReference type="RuleBase" id="RU000677"/>
    </source>
</evidence>
<feature type="active site" description="Tele-phosphohistidine intermediate" evidence="7">
    <location>
        <position position="292"/>
    </location>
</feature>
<comment type="similarity">
    <text evidence="7 8">Belongs to the succinate/malate CoA ligase alpha subunit family.</text>
</comment>
<sequence length="1917" mass="203027">MAVAARAFSKFTVRNCGSLLRSQVRFNYTETRKNLKIDANTKVICQGFTGKQGTFHCQQALDYGTKIVGGVSPKKAGTEHLGKPVYKTVKEAKEATGASASVIYVPPPAAASAIMESIDAEMPLIVCITEGIPQHDMVKVKRRLLEQNKSRLIGPNCPGIIAPEQCKIGIMPGHIHQKGKIGIVSRSGTLTYEAVNQTTLAGLGQTLCVGIGGDPFNGTDFIDCLDVFLTDPDCDGIIMIGEIGGSAEELAAEYLIEKNTVGCCSKLLGGKAKPVVSFIAGITAPPGRRMGHAGAIISGGRGGAQDKINALEKAGVIVTRSPAQMGNELLKEMTRLGLEFLFKQSNTSQIFDLKTPAYIPTACNLLVADKKRGLLYIGHDDKITVLKPAEENNAEWKIELQLPGVISKIAINCDYNYIAIALALKPTILIYDAHSLARNSLNILLEITSSNKLDSYVTDIRWNPTIPTMLCTVTSNCTIGSFQLKIDEEVRENSVIPRISVLSKISNEPQALCAAWSPKGKQVAVGCKNGDIVQLKPDTLKIARIIAGPSPSIGEVISILWISNYQFCAAYLNSERHTNVLIIDAPKGEVNAMFTCYEDITYGFPDAEGEGSVLRYYFEHVPEWGLIIAGSSTSSEIAVLGTTDGGANWNQWQLVDSGRAQLPLMRTTEIYPMGLAIDKSPINKLPWGTDSTLPHPVPILHILGTSGQLCSFHMVNLAPNCPVINIHPMEIIMAPTPSQPNTSSAEVSFTMNAAVTSTPARPKQPEIVSERSKSAPMTNIFGDSLKAAGFFQQPVEQPVIQPKPQEEKAAPLAITKPVLLKETPALEPTKTEIKSVVVDKEASSPQVMEQKASIDDSIRLRAYLQEQALFEKELRNRLEPQVWECGTDEEKKRLGETSAVIEQFLRDLKDTTNSLSSDIAYLKALLLQSYAWVEETKSKNAATADITGRNCNDNSKIADLQRCYYYTQTQLNQVSKILDLEWSEHKAQERSRMKIPSLEYVYQNLLIHNKIIAKEKEKLEQISRQWKSLNRSTQYTTADVSNLNRSIANLHLNSHEKSSTIRKTDVIDARCKTIASRTLSFTREKQIKLKSLLTESTPKIIKPVNPSPIQDRLKATLSSLASLSPAVTEAKIKTEPPIVKQSTVVKQQTLVEKQIKSQSPLASLNSIVARIGSSDTNNSIITQNKTQQKPLPTTVSFSPAMSVKQTDKKPILATASIVPQPKPKQDLNVNFPSSITFGTPALKPQDIIFPKSPLTDATVRSNKESTINDGIPKAPESALSSTGMLKDVLTTEYPLTEAARVGIVRNLPALSIAPAVKTDAAATFSFANAVPSVTKSSSSGIALDTTTLSFAYSKPTSNTTVEPSVTAVQAPLQTPIDFSVLSLTLQPTNHSSNNVDGKANAIATSMSFAALAPVITTQAPAMTTVVTPITTIGGLTISLVDPNITQRKSMEIPSINPVTIEKITTSEAKALNFGSIPPTQVASTSLSAAPIFGGQSIIKNTATVPEVTTTTLPATSTFGAVAFPSITPTFGTSTPASTASVFSGFTSNTSAGITVTSSSVTSSPVSSSTPAPFQGSLSKPTFGETTATSIPAASFGISSSSTSAGAIPFGIPTVTTSTTTTTTVAATATAAAAASSTPAFSKNSPIASPVSNAQFPSVQISSPSAVNVFGKPIINPASTPFGNAASSVFSNVPASTSSNTSIFGGNSMNSIFGSAPLSPPSGNIFGGNTTGFGASAPSGSIFDTGAPKSGMFGGASNTSPSASPFGNAPLTSNASPLVGTSAANTNVFRSTMPNTSPIQQPVLGGNQPAFGQASTFGAKPVFGSSPIFGGSKPVFGSSFGSSPAFESPGIGFGSPSVMQGGSTMENMPKVFGEVAGSSTFESLANQSGGLSFGSLAQKNPEPEKPTFTAGSSFSSWR</sequence>
<evidence type="ECO:0000256" key="4">
    <source>
        <dbReference type="ARBA" id="ARBA00022741"/>
    </source>
</evidence>
<comment type="subunit">
    <text evidence="7">Heterodimer of an alpha and a beta subunit. Different beta subunits determine nucleotide specificity. Together with an ATP-specific beta subunit, forms an ADP-forming succinyl-CoA synthetase (A-SCS). Together with a GTP-specific beta subunit forms a GDP-forming succinyl-CoA synthetase (G-SCS).</text>
</comment>
<keyword evidence="3 7" id="KW-0436">Ligase</keyword>
<evidence type="ECO:0000256" key="2">
    <source>
        <dbReference type="ARBA" id="ARBA00022532"/>
    </source>
</evidence>
<accession>A0A0J7L210</accession>
<protein>
    <recommendedName>
        <fullName evidence="7">Succinate--CoA ligase [ADP/GDP-forming] subunit alpha, mitochondrial</fullName>
        <ecNumber evidence="7">6.2.1.4</ecNumber>
        <ecNumber evidence="7">6.2.1.5</ecNumber>
    </recommendedName>
    <alternativeName>
        <fullName evidence="7">Succinyl-CoA synthetase subunit alpha</fullName>
        <shortName evidence="7">SCS-alpha</shortName>
    </alternativeName>
</protein>
<dbReference type="InterPro" id="IPR005810">
    <property type="entry name" value="CoA_lig_alpha"/>
</dbReference>
<feature type="compositionally biased region" description="Polar residues" evidence="9">
    <location>
        <begin position="1908"/>
        <end position="1917"/>
    </location>
</feature>
<dbReference type="GO" id="GO:0005739">
    <property type="term" value="C:mitochondrion"/>
    <property type="evidence" value="ECO:0007669"/>
    <property type="project" value="UniProtKB-SubCell"/>
</dbReference>
<evidence type="ECO:0000259" key="10">
    <source>
        <dbReference type="SMART" id="SM00881"/>
    </source>
</evidence>
<dbReference type="EC" id="6.2.1.5" evidence="7"/>
<proteinExistence type="inferred from homology"/>
<dbReference type="GO" id="GO:0006099">
    <property type="term" value="P:tricarboxylic acid cycle"/>
    <property type="evidence" value="ECO:0007669"/>
    <property type="project" value="UniProtKB-UniRule"/>
</dbReference>
<dbReference type="PANTHER" id="PTHR11117">
    <property type="entry name" value="SUCCINYL-COA LIGASE SUBUNIT ALPHA"/>
    <property type="match status" value="1"/>
</dbReference>
<gene>
    <name evidence="11" type="ORF">RF55_3067</name>
</gene>
<evidence type="ECO:0000256" key="6">
    <source>
        <dbReference type="ARBA" id="ARBA00061754"/>
    </source>
</evidence>
<dbReference type="InterPro" id="IPR017440">
    <property type="entry name" value="Cit_synth/succinyl-CoA_lig_AS"/>
</dbReference>
<dbReference type="PROSITE" id="PS00399">
    <property type="entry name" value="SUCCINYL_COA_LIG_2"/>
    <property type="match status" value="1"/>
</dbReference>
<dbReference type="SMART" id="SM00881">
    <property type="entry name" value="CoA_binding"/>
    <property type="match status" value="1"/>
</dbReference>
<dbReference type="Gene3D" id="3.40.50.261">
    <property type="entry name" value="Succinyl-CoA synthetase domains"/>
    <property type="match status" value="1"/>
</dbReference>
<evidence type="ECO:0000313" key="12">
    <source>
        <dbReference type="Proteomes" id="UP000036403"/>
    </source>
</evidence>
<dbReference type="Pfam" id="PF00549">
    <property type="entry name" value="Ligase_CoA"/>
    <property type="match status" value="1"/>
</dbReference>
<feature type="domain" description="CoA-binding" evidence="10">
    <location>
        <begin position="36"/>
        <end position="132"/>
    </location>
</feature>
<feature type="binding site" evidence="7">
    <location>
        <begin position="128"/>
        <end position="130"/>
    </location>
    <ligand>
        <name>CoA</name>
        <dbReference type="ChEBI" id="CHEBI:57287"/>
    </ligand>
</feature>
<comment type="subcellular location">
    <subcellularLocation>
        <location evidence="7">Mitochondrion</location>
    </subcellularLocation>
</comment>
<dbReference type="NCBIfam" id="NF004230">
    <property type="entry name" value="PRK05678.1"/>
    <property type="match status" value="1"/>
</dbReference>
<dbReference type="Pfam" id="PF02629">
    <property type="entry name" value="CoA_binding"/>
    <property type="match status" value="1"/>
</dbReference>
<feature type="binding site" evidence="7">
    <location>
        <position position="75"/>
    </location>
    <ligand>
        <name>CoA</name>
        <dbReference type="ChEBI" id="CHEBI:57287"/>
    </ligand>
</feature>
<reference evidence="11 12" key="1">
    <citation type="submission" date="2015-04" db="EMBL/GenBank/DDBJ databases">
        <title>Lasius niger genome sequencing.</title>
        <authorList>
            <person name="Konorov E.A."/>
            <person name="Nikitin M.A."/>
            <person name="Kirill M.V."/>
            <person name="Chang P."/>
        </authorList>
    </citation>
    <scope>NUCLEOTIDE SEQUENCE [LARGE SCALE GENOMIC DNA]</scope>
    <source>
        <tissue evidence="11">Whole</tissue>
    </source>
</reference>
<comment type="function">
    <text evidence="5 7">Succinyl-CoA synthetase functions in the citric acid cycle (TCA), coupling the hydrolysis of succinyl-CoA to the synthesis of either ATP or GTP and thus represents the only step of substrate-level phosphorylation in the TCA. The alpha subunit of the enzyme binds the substrates coenzyme A and phosphate, while succinate binding and specificity for either ATP or GTP is provided by different beta subunits.</text>
</comment>
<comment type="caution">
    <text evidence="11">The sequence shown here is derived from an EMBL/GenBank/DDBJ whole genome shotgun (WGS) entry which is preliminary data.</text>
</comment>
<feature type="binding site" evidence="7">
    <location>
        <position position="192"/>
    </location>
    <ligand>
        <name>substrate</name>
        <note>ligand shared with subunit beta</note>
    </ligand>
</feature>
<dbReference type="GO" id="GO:0004776">
    <property type="term" value="F:succinate-CoA ligase (GDP-forming) activity"/>
    <property type="evidence" value="ECO:0007669"/>
    <property type="project" value="UniProtKB-EC"/>
</dbReference>
<dbReference type="InterPro" id="IPR005811">
    <property type="entry name" value="SUCC_ACL_C"/>
</dbReference>
<dbReference type="GO" id="GO:0004775">
    <property type="term" value="F:succinate-CoA ligase (ADP-forming) activity"/>
    <property type="evidence" value="ECO:0007669"/>
    <property type="project" value="UniProtKB-UniRule"/>
</dbReference>
<dbReference type="FunFam" id="3.40.50.720:FF:000002">
    <property type="entry name" value="Succinate--CoA ligase [ADP-forming] subunit alpha"/>
    <property type="match status" value="1"/>
</dbReference>
<dbReference type="SUPFAM" id="SSF51735">
    <property type="entry name" value="NAD(P)-binding Rossmann-fold domains"/>
    <property type="match status" value="1"/>
</dbReference>
<dbReference type="GO" id="GO:0009361">
    <property type="term" value="C:succinate-CoA ligase complex (ADP-forming)"/>
    <property type="evidence" value="ECO:0007669"/>
    <property type="project" value="TreeGrafter"/>
</dbReference>
<dbReference type="InterPro" id="IPR003781">
    <property type="entry name" value="CoA-bd"/>
</dbReference>
<keyword evidence="12" id="KW-1185">Reference proteome</keyword>
<dbReference type="Gene3D" id="2.130.10.10">
    <property type="entry name" value="YVTN repeat-like/Quinoprotein amine dehydrogenase"/>
    <property type="match status" value="1"/>
</dbReference>
<keyword evidence="7" id="KW-0496">Mitochondrion</keyword>
<comment type="catalytic activity">
    <reaction evidence="7">
        <text>GTP + succinate + CoA = succinyl-CoA + GDP + phosphate</text>
        <dbReference type="Rhea" id="RHEA:22120"/>
        <dbReference type="ChEBI" id="CHEBI:30031"/>
        <dbReference type="ChEBI" id="CHEBI:37565"/>
        <dbReference type="ChEBI" id="CHEBI:43474"/>
        <dbReference type="ChEBI" id="CHEBI:57287"/>
        <dbReference type="ChEBI" id="CHEBI:57292"/>
        <dbReference type="ChEBI" id="CHEBI:58189"/>
        <dbReference type="EC" id="6.2.1.4"/>
    </reaction>
</comment>
<dbReference type="InterPro" id="IPR036291">
    <property type="entry name" value="NAD(P)-bd_dom_sf"/>
</dbReference>
<evidence type="ECO:0000256" key="3">
    <source>
        <dbReference type="ARBA" id="ARBA00022598"/>
    </source>
</evidence>
<comment type="subunit">
    <text evidence="6">Heterodimer of an alpha and a beta subunit. Different beta subunits determine nucleotide specificity. Together with the ATP-specific beta subunit SUCLA2, forms an ADP-forming succinyl-CoA synthetase (A-SCS). Together with the GTP-specific beta subunit SUCLG2 forms a GDP-forming succinyl-CoA synthetase (G-SCS).</text>
</comment>
<dbReference type="UniPathway" id="UPA00223">
    <property type="reaction ID" value="UER00999"/>
</dbReference>
<dbReference type="InterPro" id="IPR033847">
    <property type="entry name" value="Citrt_syn/SCS-alpha_CS"/>
</dbReference>
<dbReference type="OrthoDB" id="248320at2759"/>
<keyword evidence="4 7" id="KW-0547">Nucleotide-binding</keyword>
<dbReference type="STRING" id="67767.A0A0J7L210"/>
<dbReference type="GO" id="GO:0000166">
    <property type="term" value="F:nucleotide binding"/>
    <property type="evidence" value="ECO:0007669"/>
    <property type="project" value="UniProtKB-KW"/>
</dbReference>
<feature type="region of interest" description="Disordered" evidence="9">
    <location>
        <begin position="1891"/>
        <end position="1917"/>
    </location>
</feature>
<dbReference type="HAMAP" id="MF_01988">
    <property type="entry name" value="Succ_CoA_alpha"/>
    <property type="match status" value="1"/>
</dbReference>
<dbReference type="PRINTS" id="PR01798">
    <property type="entry name" value="SCOASYNTHASE"/>
</dbReference>
<evidence type="ECO:0000256" key="1">
    <source>
        <dbReference type="ARBA" id="ARBA00005064"/>
    </source>
</evidence>
<dbReference type="PANTHER" id="PTHR11117:SF2">
    <property type="entry name" value="SUCCINATE--COA LIGASE [ADP_GDP-FORMING] SUBUNIT ALPHA, MITOCHONDRIAL"/>
    <property type="match status" value="1"/>
</dbReference>
<dbReference type="PROSITE" id="PS01216">
    <property type="entry name" value="SUCCINYL_COA_LIG_1"/>
    <property type="match status" value="1"/>
</dbReference>